<gene>
    <name evidence="2" type="ORF">QWZ10_10110</name>
</gene>
<dbReference type="Gene3D" id="3.30.560.10">
    <property type="entry name" value="Glucose Oxidase, domain 3"/>
    <property type="match status" value="1"/>
</dbReference>
<evidence type="ECO:0000259" key="1">
    <source>
        <dbReference type="Pfam" id="PF05199"/>
    </source>
</evidence>
<accession>A0ABT8D6C3</accession>
<proteinExistence type="predicted"/>
<dbReference type="InterPro" id="IPR012132">
    <property type="entry name" value="GMC_OxRdtase"/>
</dbReference>
<dbReference type="PANTHER" id="PTHR11552">
    <property type="entry name" value="GLUCOSE-METHANOL-CHOLINE GMC OXIDOREDUCTASE"/>
    <property type="match status" value="1"/>
</dbReference>
<feature type="domain" description="Glucose-methanol-choline oxidoreductase C-terminal" evidence="1">
    <location>
        <begin position="2"/>
        <end position="70"/>
    </location>
</feature>
<evidence type="ECO:0000313" key="2">
    <source>
        <dbReference type="EMBL" id="MDN3712064.1"/>
    </source>
</evidence>
<sequence>MRSADPAEAPEIRFNYMSHPDDWAEFRACVRLTREIFEQKAFSEYKGHEIQPGKDVVSDEAIDAFIREHADRPSIPAGRRGWDGRMILWRWSIPNCG</sequence>
<name>A0ABT8D6C3_9RHOB</name>
<dbReference type="PANTHER" id="PTHR11552:SF147">
    <property type="entry name" value="CHOLINE DEHYDROGENASE, MITOCHONDRIAL"/>
    <property type="match status" value="1"/>
</dbReference>
<dbReference type="Proteomes" id="UP001243846">
    <property type="component" value="Unassembled WGS sequence"/>
</dbReference>
<dbReference type="SUPFAM" id="SSF54373">
    <property type="entry name" value="FAD-linked reductases, C-terminal domain"/>
    <property type="match status" value="1"/>
</dbReference>
<organism evidence="2 3">
    <name type="scientific">Paracoccus cavernae</name>
    <dbReference type="NCBI Taxonomy" id="1571207"/>
    <lineage>
        <taxon>Bacteria</taxon>
        <taxon>Pseudomonadati</taxon>
        <taxon>Pseudomonadota</taxon>
        <taxon>Alphaproteobacteria</taxon>
        <taxon>Rhodobacterales</taxon>
        <taxon>Paracoccaceae</taxon>
        <taxon>Paracoccus</taxon>
    </lineage>
</organism>
<dbReference type="Pfam" id="PF05199">
    <property type="entry name" value="GMC_oxred_C"/>
    <property type="match status" value="1"/>
</dbReference>
<keyword evidence="3" id="KW-1185">Reference proteome</keyword>
<evidence type="ECO:0000313" key="3">
    <source>
        <dbReference type="Proteomes" id="UP001243846"/>
    </source>
</evidence>
<protein>
    <submittedName>
        <fullName evidence="2">GMC oxidoreductase</fullName>
    </submittedName>
</protein>
<dbReference type="EMBL" id="JAUFRC010000001">
    <property type="protein sequence ID" value="MDN3712064.1"/>
    <property type="molecule type" value="Genomic_DNA"/>
</dbReference>
<comment type="caution">
    <text evidence="2">The sequence shown here is derived from an EMBL/GenBank/DDBJ whole genome shotgun (WGS) entry which is preliminary data.</text>
</comment>
<dbReference type="InterPro" id="IPR007867">
    <property type="entry name" value="GMC_OxRtase_C"/>
</dbReference>
<reference evidence="3" key="1">
    <citation type="journal article" date="2019" name="Int. J. Syst. Evol. Microbiol.">
        <title>The Global Catalogue of Microorganisms (GCM) 10K type strain sequencing project: providing services to taxonomists for standard genome sequencing and annotation.</title>
        <authorList>
            <consortium name="The Broad Institute Genomics Platform"/>
            <consortium name="The Broad Institute Genome Sequencing Center for Infectious Disease"/>
            <person name="Wu L."/>
            <person name="Ma J."/>
        </authorList>
    </citation>
    <scope>NUCLEOTIDE SEQUENCE [LARGE SCALE GENOMIC DNA]</scope>
    <source>
        <strain evidence="3">CECT 8482</strain>
    </source>
</reference>